<proteinExistence type="predicted"/>
<comment type="caution">
    <text evidence="2">The sequence shown here is derived from an EMBL/GenBank/DDBJ whole genome shotgun (WGS) entry which is preliminary data.</text>
</comment>
<organism evidence="2 3">
    <name type="scientific">Chromatocurvus halotolerans</name>
    <dbReference type="NCBI Taxonomy" id="1132028"/>
    <lineage>
        <taxon>Bacteria</taxon>
        <taxon>Pseudomonadati</taxon>
        <taxon>Pseudomonadota</taxon>
        <taxon>Gammaproteobacteria</taxon>
        <taxon>Cellvibrionales</taxon>
        <taxon>Halieaceae</taxon>
        <taxon>Chromatocurvus</taxon>
    </lineage>
</organism>
<keyword evidence="1" id="KW-1133">Transmembrane helix</keyword>
<keyword evidence="1" id="KW-0472">Membrane</keyword>
<gene>
    <name evidence="2" type="ORF">EV688_11121</name>
</gene>
<keyword evidence="3" id="KW-1185">Reference proteome</keyword>
<dbReference type="InterPro" id="IPR045584">
    <property type="entry name" value="Pilin-like"/>
</dbReference>
<dbReference type="InterPro" id="IPR031982">
    <property type="entry name" value="PilE-like"/>
</dbReference>
<dbReference type="EMBL" id="SLWX01000011">
    <property type="protein sequence ID" value="TCO74864.1"/>
    <property type="molecule type" value="Genomic_DNA"/>
</dbReference>
<dbReference type="Pfam" id="PF16732">
    <property type="entry name" value="ComP_DUS"/>
    <property type="match status" value="1"/>
</dbReference>
<evidence type="ECO:0000313" key="2">
    <source>
        <dbReference type="EMBL" id="TCO74864.1"/>
    </source>
</evidence>
<dbReference type="Pfam" id="PF07963">
    <property type="entry name" value="N_methyl"/>
    <property type="match status" value="1"/>
</dbReference>
<sequence>MRLSRGFSLLELMIVLCLVGILLGVALPAYQSSLIKSRRADAMATLVEVAGRQEQWRFVSDRYSDDLRELGYDADPLVTGEGHYRIRIDACPDASLALCFLLTATPLPASPQARDERCAALTLDARGRRGATGIDADSCW</sequence>
<dbReference type="GO" id="GO:0043683">
    <property type="term" value="P:type IV pilus assembly"/>
    <property type="evidence" value="ECO:0007669"/>
    <property type="project" value="InterPro"/>
</dbReference>
<dbReference type="Gene3D" id="3.30.700.10">
    <property type="entry name" value="Glycoprotein, Type 4 Pilin"/>
    <property type="match status" value="1"/>
</dbReference>
<dbReference type="SUPFAM" id="SSF54523">
    <property type="entry name" value="Pili subunits"/>
    <property type="match status" value="1"/>
</dbReference>
<dbReference type="Proteomes" id="UP000294980">
    <property type="component" value="Unassembled WGS sequence"/>
</dbReference>
<dbReference type="RefSeq" id="WP_117318890.1">
    <property type="nucleotide sequence ID" value="NZ_QQSW01000016.1"/>
</dbReference>
<feature type="transmembrane region" description="Helical" evidence="1">
    <location>
        <begin position="12"/>
        <end position="30"/>
    </location>
</feature>
<evidence type="ECO:0000313" key="3">
    <source>
        <dbReference type="Proteomes" id="UP000294980"/>
    </source>
</evidence>
<accession>A0A4R2KN26</accession>
<evidence type="ECO:0000256" key="1">
    <source>
        <dbReference type="SAM" id="Phobius"/>
    </source>
</evidence>
<dbReference type="OrthoDB" id="5296638at2"/>
<keyword evidence="1" id="KW-0812">Transmembrane</keyword>
<protein>
    <submittedName>
        <fullName evidence="2">Type IV pilus assembly protein PilE</fullName>
    </submittedName>
</protein>
<dbReference type="NCBIfam" id="TIGR02532">
    <property type="entry name" value="IV_pilin_GFxxxE"/>
    <property type="match status" value="1"/>
</dbReference>
<dbReference type="InterPro" id="IPR012902">
    <property type="entry name" value="N_methyl_site"/>
</dbReference>
<reference evidence="2 3" key="1">
    <citation type="submission" date="2019-03" db="EMBL/GenBank/DDBJ databases">
        <title>Genomic Encyclopedia of Type Strains, Phase IV (KMG-IV): sequencing the most valuable type-strain genomes for metagenomic binning, comparative biology and taxonomic classification.</title>
        <authorList>
            <person name="Goeker M."/>
        </authorList>
    </citation>
    <scope>NUCLEOTIDE SEQUENCE [LARGE SCALE GENOMIC DNA]</scope>
    <source>
        <strain evidence="2 3">DSM 23344</strain>
    </source>
</reference>
<dbReference type="AlphaFoldDB" id="A0A4R2KN26"/>
<name>A0A4R2KN26_9GAMM</name>